<reference evidence="6 7" key="1">
    <citation type="submission" date="2020-08" db="EMBL/GenBank/DDBJ databases">
        <authorList>
            <person name="Koutsovoulos G."/>
            <person name="Danchin GJ E."/>
        </authorList>
    </citation>
    <scope>NUCLEOTIDE SEQUENCE [LARGE SCALE GENOMIC DNA]</scope>
</reference>
<evidence type="ECO:0000256" key="1">
    <source>
        <dbReference type="ARBA" id="ARBA00004370"/>
    </source>
</evidence>
<keyword evidence="3" id="KW-1133">Transmembrane helix</keyword>
<feature type="domain" description="Receptor ligand binding region" evidence="5">
    <location>
        <begin position="5"/>
        <end position="111"/>
    </location>
</feature>
<evidence type="ECO:0000256" key="2">
    <source>
        <dbReference type="ARBA" id="ARBA00022692"/>
    </source>
</evidence>
<organism evidence="6 7">
    <name type="scientific">Meloidogyne enterolobii</name>
    <name type="common">Root-knot nematode worm</name>
    <name type="synonym">Meloidogyne mayaguensis</name>
    <dbReference type="NCBI Taxonomy" id="390850"/>
    <lineage>
        <taxon>Eukaryota</taxon>
        <taxon>Metazoa</taxon>
        <taxon>Ecdysozoa</taxon>
        <taxon>Nematoda</taxon>
        <taxon>Chromadorea</taxon>
        <taxon>Rhabditida</taxon>
        <taxon>Tylenchina</taxon>
        <taxon>Tylenchomorpha</taxon>
        <taxon>Tylenchoidea</taxon>
        <taxon>Meloidogynidae</taxon>
        <taxon>Meloidogyninae</taxon>
        <taxon>Meloidogyne</taxon>
    </lineage>
</organism>
<dbReference type="AlphaFoldDB" id="A0A6V7XMI0"/>
<name>A0A6V7XMI0_MELEN</name>
<gene>
    <name evidence="6" type="ORF">MENT_LOCUS53944</name>
</gene>
<dbReference type="Pfam" id="PF01094">
    <property type="entry name" value="ANF_receptor"/>
    <property type="match status" value="1"/>
</dbReference>
<evidence type="ECO:0000259" key="5">
    <source>
        <dbReference type="Pfam" id="PF01094"/>
    </source>
</evidence>
<evidence type="ECO:0000313" key="7">
    <source>
        <dbReference type="Proteomes" id="UP000580250"/>
    </source>
</evidence>
<dbReference type="Gene3D" id="3.40.50.2300">
    <property type="match status" value="1"/>
</dbReference>
<dbReference type="GO" id="GO:0016020">
    <property type="term" value="C:membrane"/>
    <property type="evidence" value="ECO:0007669"/>
    <property type="project" value="UniProtKB-SubCell"/>
</dbReference>
<evidence type="ECO:0000256" key="4">
    <source>
        <dbReference type="ARBA" id="ARBA00023136"/>
    </source>
</evidence>
<dbReference type="OrthoDB" id="5984008at2759"/>
<dbReference type="InterPro" id="IPR028082">
    <property type="entry name" value="Peripla_BP_I"/>
</dbReference>
<sequence>MSHYSILQLAPPIQHQVRAILALLRRYQWARFGVVMSKMAGSQNFLKMLQNEIQAQEDRSFKFEVVHHEEIDSELGDQHIKQRLTALKNSEARIIVLYSTTDRTRRIFQTSNAMFPPADDVLPMIIGLAPKV</sequence>
<dbReference type="SUPFAM" id="SSF53822">
    <property type="entry name" value="Periplasmic binding protein-like I"/>
    <property type="match status" value="1"/>
</dbReference>
<protein>
    <recommendedName>
        <fullName evidence="5">Receptor ligand binding region domain-containing protein</fullName>
    </recommendedName>
</protein>
<keyword evidence="4" id="KW-0472">Membrane</keyword>
<evidence type="ECO:0000256" key="3">
    <source>
        <dbReference type="ARBA" id="ARBA00022989"/>
    </source>
</evidence>
<proteinExistence type="predicted"/>
<keyword evidence="2" id="KW-0812">Transmembrane</keyword>
<dbReference type="Proteomes" id="UP000580250">
    <property type="component" value="Unassembled WGS sequence"/>
</dbReference>
<dbReference type="InterPro" id="IPR001828">
    <property type="entry name" value="ANF_lig-bd_rcpt"/>
</dbReference>
<evidence type="ECO:0000313" key="6">
    <source>
        <dbReference type="EMBL" id="CAD2200473.1"/>
    </source>
</evidence>
<comment type="subcellular location">
    <subcellularLocation>
        <location evidence="1">Membrane</location>
    </subcellularLocation>
</comment>
<accession>A0A6V7XMI0</accession>
<comment type="caution">
    <text evidence="6">The sequence shown here is derived from an EMBL/GenBank/DDBJ whole genome shotgun (WGS) entry which is preliminary data.</text>
</comment>
<dbReference type="EMBL" id="CAJEWN010001857">
    <property type="protein sequence ID" value="CAD2200473.1"/>
    <property type="molecule type" value="Genomic_DNA"/>
</dbReference>